<dbReference type="CDD" id="cd06225">
    <property type="entry name" value="HAMP"/>
    <property type="match status" value="1"/>
</dbReference>
<dbReference type="SUPFAM" id="SSF55874">
    <property type="entry name" value="ATPase domain of HSP90 chaperone/DNA topoisomerase II/histidine kinase"/>
    <property type="match status" value="1"/>
</dbReference>
<evidence type="ECO:0000256" key="1">
    <source>
        <dbReference type="ARBA" id="ARBA00000085"/>
    </source>
</evidence>
<keyword evidence="10 12" id="KW-0472">Membrane</keyword>
<keyword evidence="4" id="KW-0597">Phosphoprotein</keyword>
<dbReference type="InterPro" id="IPR003661">
    <property type="entry name" value="HisK_dim/P_dom"/>
</dbReference>
<feature type="transmembrane region" description="Helical" evidence="12">
    <location>
        <begin position="194"/>
        <end position="215"/>
    </location>
</feature>
<feature type="domain" description="HAMP" evidence="14">
    <location>
        <begin position="216"/>
        <end position="269"/>
    </location>
</feature>
<dbReference type="InterPro" id="IPR050428">
    <property type="entry name" value="TCS_sensor_his_kinase"/>
</dbReference>
<evidence type="ECO:0000259" key="13">
    <source>
        <dbReference type="PROSITE" id="PS50109"/>
    </source>
</evidence>
<dbReference type="Pfam" id="PF00672">
    <property type="entry name" value="HAMP"/>
    <property type="match status" value="1"/>
</dbReference>
<keyword evidence="9" id="KW-0902">Two-component regulatory system</keyword>
<dbReference type="Gene3D" id="1.10.287.130">
    <property type="match status" value="1"/>
</dbReference>
<feature type="domain" description="Histidine kinase" evidence="13">
    <location>
        <begin position="291"/>
        <end position="502"/>
    </location>
</feature>
<feature type="compositionally biased region" description="Pro residues" evidence="11">
    <location>
        <begin position="123"/>
        <end position="146"/>
    </location>
</feature>
<keyword evidence="6 12" id="KW-0812">Transmembrane</keyword>
<evidence type="ECO:0000256" key="8">
    <source>
        <dbReference type="ARBA" id="ARBA00022989"/>
    </source>
</evidence>
<dbReference type="SUPFAM" id="SSF158472">
    <property type="entry name" value="HAMP domain-like"/>
    <property type="match status" value="1"/>
</dbReference>
<dbReference type="PROSITE" id="PS50885">
    <property type="entry name" value="HAMP"/>
    <property type="match status" value="1"/>
</dbReference>
<evidence type="ECO:0000256" key="4">
    <source>
        <dbReference type="ARBA" id="ARBA00022553"/>
    </source>
</evidence>
<name>A0ABQ1UI13_9NOCA</name>
<keyword evidence="7 15" id="KW-0418">Kinase</keyword>
<evidence type="ECO:0000313" key="16">
    <source>
        <dbReference type="Proteomes" id="UP000632454"/>
    </source>
</evidence>
<protein>
    <recommendedName>
        <fullName evidence="3">histidine kinase</fullName>
        <ecNumber evidence="3">2.7.13.3</ecNumber>
    </recommendedName>
</protein>
<evidence type="ECO:0000256" key="12">
    <source>
        <dbReference type="SAM" id="Phobius"/>
    </source>
</evidence>
<feature type="region of interest" description="Disordered" evidence="11">
    <location>
        <begin position="507"/>
        <end position="528"/>
    </location>
</feature>
<dbReference type="CDD" id="cd00082">
    <property type="entry name" value="HisKA"/>
    <property type="match status" value="1"/>
</dbReference>
<evidence type="ECO:0000256" key="2">
    <source>
        <dbReference type="ARBA" id="ARBA00004236"/>
    </source>
</evidence>
<dbReference type="InterPro" id="IPR003660">
    <property type="entry name" value="HAMP_dom"/>
</dbReference>
<dbReference type="EMBL" id="BMCS01000001">
    <property type="protein sequence ID" value="GGF17873.1"/>
    <property type="molecule type" value="Genomic_DNA"/>
</dbReference>
<organism evidence="15 16">
    <name type="scientific">Williamsia phyllosphaerae</name>
    <dbReference type="NCBI Taxonomy" id="885042"/>
    <lineage>
        <taxon>Bacteria</taxon>
        <taxon>Bacillati</taxon>
        <taxon>Actinomycetota</taxon>
        <taxon>Actinomycetes</taxon>
        <taxon>Mycobacteriales</taxon>
        <taxon>Nocardiaceae</taxon>
        <taxon>Williamsia</taxon>
    </lineage>
</organism>
<feature type="region of interest" description="Disordered" evidence="11">
    <location>
        <begin position="102"/>
        <end position="164"/>
    </location>
</feature>
<dbReference type="Pfam" id="PF02518">
    <property type="entry name" value="HATPase_c"/>
    <property type="match status" value="1"/>
</dbReference>
<evidence type="ECO:0000256" key="5">
    <source>
        <dbReference type="ARBA" id="ARBA00022679"/>
    </source>
</evidence>
<comment type="catalytic activity">
    <reaction evidence="1">
        <text>ATP + protein L-histidine = ADP + protein N-phospho-L-histidine.</text>
        <dbReference type="EC" id="2.7.13.3"/>
    </reaction>
</comment>
<gene>
    <name evidence="15" type="ORF">GCM10007298_12350</name>
</gene>
<dbReference type="SMART" id="SM00304">
    <property type="entry name" value="HAMP"/>
    <property type="match status" value="1"/>
</dbReference>
<dbReference type="GO" id="GO:0016301">
    <property type="term" value="F:kinase activity"/>
    <property type="evidence" value="ECO:0007669"/>
    <property type="project" value="UniProtKB-KW"/>
</dbReference>
<evidence type="ECO:0000313" key="15">
    <source>
        <dbReference type="EMBL" id="GGF17873.1"/>
    </source>
</evidence>
<evidence type="ECO:0000256" key="7">
    <source>
        <dbReference type="ARBA" id="ARBA00022777"/>
    </source>
</evidence>
<evidence type="ECO:0000256" key="6">
    <source>
        <dbReference type="ARBA" id="ARBA00022692"/>
    </source>
</evidence>
<keyword evidence="8 12" id="KW-1133">Transmembrane helix</keyword>
<dbReference type="PANTHER" id="PTHR45436:SF5">
    <property type="entry name" value="SENSOR HISTIDINE KINASE TRCS"/>
    <property type="match status" value="1"/>
</dbReference>
<dbReference type="Gene3D" id="3.30.565.10">
    <property type="entry name" value="Histidine kinase-like ATPase, C-terminal domain"/>
    <property type="match status" value="1"/>
</dbReference>
<feature type="region of interest" description="Disordered" evidence="11">
    <location>
        <begin position="1"/>
        <end position="24"/>
    </location>
</feature>
<dbReference type="CDD" id="cd00075">
    <property type="entry name" value="HATPase"/>
    <property type="match status" value="1"/>
</dbReference>
<dbReference type="Proteomes" id="UP000632454">
    <property type="component" value="Unassembled WGS sequence"/>
</dbReference>
<dbReference type="Pfam" id="PF00512">
    <property type="entry name" value="HisKA"/>
    <property type="match status" value="1"/>
</dbReference>
<keyword evidence="16" id="KW-1185">Reference proteome</keyword>
<sequence length="528" mass="54809">MRPLRPLRRGARPTPPGDQPTTATPSLRRRVLVVVVALFAFLLVVVGVSVDIALGHQLRSDLSSRLADRADRSMSLSAEGYSPQDLVTALQGDAIRVRLQTSDGTVYGGPPQLPADADEPAATPIPPDGARPGPGANPDPSGPPQGPGAGPGRGGPPRPATDSLVVSRRLPDGSVLTLLGDTTSITQVRHQLRWLMAGAGAATLLVAALAMVVAVRRALRPLDAMVAVARGITSGDRGRRVRPQSPDTELGRAAGSVDEMLDALESAEAAQRAAADVARRAEAETKRFLADAAHELRTPIAGLSAVAESLSRDGISRPDRLPRWTELLLGESRHAARLVDDLLDLARIDADPALIRADVDLVEVVSLAADRSRLVTPGTRIELTGSPAVPVSVDAGRIGQVVANLIDNAVRATPPGGTITADVSATDTTATVTVTDTGPGVPDEQRERIFERLVRLEESRAGVGAGLGLPIARALARAHGGDVVCVPHVGGARFVLSLPLGVTNPSRSLSDLSGSVDSTRSTTATGRS</sequence>
<evidence type="ECO:0000256" key="3">
    <source>
        <dbReference type="ARBA" id="ARBA00012438"/>
    </source>
</evidence>
<dbReference type="InterPro" id="IPR005467">
    <property type="entry name" value="His_kinase_dom"/>
</dbReference>
<dbReference type="SMART" id="SM00388">
    <property type="entry name" value="HisKA"/>
    <property type="match status" value="1"/>
</dbReference>
<dbReference type="InterPro" id="IPR036097">
    <property type="entry name" value="HisK_dim/P_sf"/>
</dbReference>
<evidence type="ECO:0000259" key="14">
    <source>
        <dbReference type="PROSITE" id="PS50885"/>
    </source>
</evidence>
<dbReference type="EC" id="2.7.13.3" evidence="3"/>
<comment type="subcellular location">
    <subcellularLocation>
        <location evidence="2">Cell membrane</location>
    </subcellularLocation>
</comment>
<dbReference type="SMART" id="SM00387">
    <property type="entry name" value="HATPase_c"/>
    <property type="match status" value="1"/>
</dbReference>
<keyword evidence="5" id="KW-0808">Transferase</keyword>
<reference evidence="16" key="1">
    <citation type="journal article" date="2019" name="Int. J. Syst. Evol. Microbiol.">
        <title>The Global Catalogue of Microorganisms (GCM) 10K type strain sequencing project: providing services to taxonomists for standard genome sequencing and annotation.</title>
        <authorList>
            <consortium name="The Broad Institute Genomics Platform"/>
            <consortium name="The Broad Institute Genome Sequencing Center for Infectious Disease"/>
            <person name="Wu L."/>
            <person name="Ma J."/>
        </authorList>
    </citation>
    <scope>NUCLEOTIDE SEQUENCE [LARGE SCALE GENOMIC DNA]</scope>
    <source>
        <strain evidence="16">CCM 7855</strain>
    </source>
</reference>
<accession>A0ABQ1UI13</accession>
<feature type="compositionally biased region" description="Basic residues" evidence="11">
    <location>
        <begin position="1"/>
        <end position="11"/>
    </location>
</feature>
<evidence type="ECO:0000256" key="10">
    <source>
        <dbReference type="ARBA" id="ARBA00023136"/>
    </source>
</evidence>
<proteinExistence type="predicted"/>
<comment type="caution">
    <text evidence="15">The sequence shown here is derived from an EMBL/GenBank/DDBJ whole genome shotgun (WGS) entry which is preliminary data.</text>
</comment>
<dbReference type="PROSITE" id="PS50109">
    <property type="entry name" value="HIS_KIN"/>
    <property type="match status" value="1"/>
</dbReference>
<evidence type="ECO:0000256" key="11">
    <source>
        <dbReference type="SAM" id="MobiDB-lite"/>
    </source>
</evidence>
<dbReference type="PANTHER" id="PTHR45436">
    <property type="entry name" value="SENSOR HISTIDINE KINASE YKOH"/>
    <property type="match status" value="1"/>
</dbReference>
<dbReference type="InterPro" id="IPR003594">
    <property type="entry name" value="HATPase_dom"/>
</dbReference>
<feature type="transmembrane region" description="Helical" evidence="12">
    <location>
        <begin position="31"/>
        <end position="54"/>
    </location>
</feature>
<dbReference type="SUPFAM" id="SSF47384">
    <property type="entry name" value="Homodimeric domain of signal transducing histidine kinase"/>
    <property type="match status" value="1"/>
</dbReference>
<dbReference type="Gene3D" id="6.10.340.10">
    <property type="match status" value="1"/>
</dbReference>
<dbReference type="InterPro" id="IPR004358">
    <property type="entry name" value="Sig_transdc_His_kin-like_C"/>
</dbReference>
<dbReference type="InterPro" id="IPR036890">
    <property type="entry name" value="HATPase_C_sf"/>
</dbReference>
<dbReference type="PRINTS" id="PR00344">
    <property type="entry name" value="BCTRLSENSOR"/>
</dbReference>
<evidence type="ECO:0000256" key="9">
    <source>
        <dbReference type="ARBA" id="ARBA00023012"/>
    </source>
</evidence>